<evidence type="ECO:0000313" key="2">
    <source>
        <dbReference type="EMBL" id="MBK7674199.1"/>
    </source>
</evidence>
<dbReference type="PANTHER" id="PTHR43566">
    <property type="entry name" value="CONSERVED PROTEIN"/>
    <property type="match status" value="1"/>
</dbReference>
<dbReference type="PANTHER" id="PTHR43566:SF2">
    <property type="entry name" value="DUF4143 DOMAIN-CONTAINING PROTEIN"/>
    <property type="match status" value="1"/>
</dbReference>
<gene>
    <name evidence="2" type="ORF">IPJ27_05205</name>
</gene>
<reference evidence="2 3" key="1">
    <citation type="submission" date="2020-10" db="EMBL/GenBank/DDBJ databases">
        <title>Connecting structure to function with the recovery of over 1000 high-quality activated sludge metagenome-assembled genomes encoding full-length rRNA genes using long-read sequencing.</title>
        <authorList>
            <person name="Singleton C.M."/>
            <person name="Petriglieri F."/>
            <person name="Kristensen J.M."/>
            <person name="Kirkegaard R.H."/>
            <person name="Michaelsen T.Y."/>
            <person name="Andersen M.H."/>
            <person name="Karst S.M."/>
            <person name="Dueholm M.S."/>
            <person name="Nielsen P.H."/>
            <person name="Albertsen M."/>
        </authorList>
    </citation>
    <scope>NUCLEOTIDE SEQUENCE [LARGE SCALE GENOMIC DNA]</scope>
    <source>
        <strain evidence="2">EsbW_18-Q3-R4-48_BATAC.285</strain>
    </source>
</reference>
<dbReference type="AlphaFoldDB" id="A0A935UG03"/>
<dbReference type="Pfam" id="PF13635">
    <property type="entry name" value="DUF4143"/>
    <property type="match status" value="1"/>
</dbReference>
<dbReference type="EMBL" id="JADJMH010000002">
    <property type="protein sequence ID" value="MBK7674199.1"/>
    <property type="molecule type" value="Genomic_DNA"/>
</dbReference>
<organism evidence="2 3">
    <name type="scientific">Candidatus Accumulibacter proximus</name>
    <dbReference type="NCBI Taxonomy" id="2954385"/>
    <lineage>
        <taxon>Bacteria</taxon>
        <taxon>Pseudomonadati</taxon>
        <taxon>Pseudomonadota</taxon>
        <taxon>Betaproteobacteria</taxon>
        <taxon>Candidatus Accumulibacter</taxon>
    </lineage>
</organism>
<sequence>MCHTAQAIDLHIGIRNALLNAFAADEFRPDIGAVWKNWVVAEIAKRNLLLGSPCELFFWRSRTQAEVDLVMKAEGGLRAFEIKRSSRRTGGASFRSAYGVNVEGIGPDNPFVADLRNP</sequence>
<dbReference type="Proteomes" id="UP000697998">
    <property type="component" value="Unassembled WGS sequence"/>
</dbReference>
<name>A0A935UG03_9PROT</name>
<evidence type="ECO:0000313" key="3">
    <source>
        <dbReference type="Proteomes" id="UP000697998"/>
    </source>
</evidence>
<comment type="caution">
    <text evidence="2">The sequence shown here is derived from an EMBL/GenBank/DDBJ whole genome shotgun (WGS) entry which is preliminary data.</text>
</comment>
<dbReference type="InterPro" id="IPR025420">
    <property type="entry name" value="DUF4143"/>
</dbReference>
<feature type="domain" description="DUF4143" evidence="1">
    <location>
        <begin position="12"/>
        <end position="85"/>
    </location>
</feature>
<protein>
    <submittedName>
        <fullName evidence="2">DUF4143 domain-containing protein</fullName>
    </submittedName>
</protein>
<proteinExistence type="predicted"/>
<evidence type="ECO:0000259" key="1">
    <source>
        <dbReference type="Pfam" id="PF13635"/>
    </source>
</evidence>
<accession>A0A935UG03</accession>